<evidence type="ECO:0000313" key="3">
    <source>
        <dbReference type="Proteomes" id="UP001153269"/>
    </source>
</evidence>
<feature type="compositionally biased region" description="Basic and acidic residues" evidence="1">
    <location>
        <begin position="161"/>
        <end position="172"/>
    </location>
</feature>
<sequence length="179" mass="19479">MAVHRFITCVSLDVVSPVRDQRPEPTTGTWLLVDFSQEPTPLPCHRPGPTCHSWGFPSFGALSPNRVEFPPLPGAALSVGLDLVSTRGSSEHPALQPHLNPFLSFLLLRSQGRLALLFSLCCSHDGVRQLLSPEDHTSLCCSLLLHRRSPGASDVSPEGDGVDRHEGRTREESEQEGDG</sequence>
<gene>
    <name evidence="2" type="ORF">PLEPLA_LOCUS8941</name>
</gene>
<dbReference type="Proteomes" id="UP001153269">
    <property type="component" value="Unassembled WGS sequence"/>
</dbReference>
<keyword evidence="3" id="KW-1185">Reference proteome</keyword>
<dbReference type="EMBL" id="CADEAL010000502">
    <property type="protein sequence ID" value="CAB1421060.1"/>
    <property type="molecule type" value="Genomic_DNA"/>
</dbReference>
<dbReference type="AlphaFoldDB" id="A0A9N7TY31"/>
<proteinExistence type="predicted"/>
<accession>A0A9N7TY31</accession>
<feature type="region of interest" description="Disordered" evidence="1">
    <location>
        <begin position="149"/>
        <end position="179"/>
    </location>
</feature>
<reference evidence="2" key="1">
    <citation type="submission" date="2020-03" db="EMBL/GenBank/DDBJ databases">
        <authorList>
            <person name="Weist P."/>
        </authorList>
    </citation>
    <scope>NUCLEOTIDE SEQUENCE</scope>
</reference>
<evidence type="ECO:0000313" key="2">
    <source>
        <dbReference type="EMBL" id="CAB1421060.1"/>
    </source>
</evidence>
<organism evidence="2 3">
    <name type="scientific">Pleuronectes platessa</name>
    <name type="common">European plaice</name>
    <dbReference type="NCBI Taxonomy" id="8262"/>
    <lineage>
        <taxon>Eukaryota</taxon>
        <taxon>Metazoa</taxon>
        <taxon>Chordata</taxon>
        <taxon>Craniata</taxon>
        <taxon>Vertebrata</taxon>
        <taxon>Euteleostomi</taxon>
        <taxon>Actinopterygii</taxon>
        <taxon>Neopterygii</taxon>
        <taxon>Teleostei</taxon>
        <taxon>Neoteleostei</taxon>
        <taxon>Acanthomorphata</taxon>
        <taxon>Carangaria</taxon>
        <taxon>Pleuronectiformes</taxon>
        <taxon>Pleuronectoidei</taxon>
        <taxon>Pleuronectidae</taxon>
        <taxon>Pleuronectes</taxon>
    </lineage>
</organism>
<name>A0A9N7TY31_PLEPL</name>
<protein>
    <submittedName>
        <fullName evidence="2">Uncharacterized protein</fullName>
    </submittedName>
</protein>
<comment type="caution">
    <text evidence="2">The sequence shown here is derived from an EMBL/GenBank/DDBJ whole genome shotgun (WGS) entry which is preliminary data.</text>
</comment>
<evidence type="ECO:0000256" key="1">
    <source>
        <dbReference type="SAM" id="MobiDB-lite"/>
    </source>
</evidence>